<dbReference type="SFLD" id="SFLDS00029">
    <property type="entry name" value="Radical_SAM"/>
    <property type="match status" value="1"/>
</dbReference>
<dbReference type="GO" id="GO:0019843">
    <property type="term" value="F:rRNA binding"/>
    <property type="evidence" value="ECO:0007669"/>
    <property type="project" value="UniProtKB-UniRule"/>
</dbReference>
<evidence type="ECO:0000256" key="13">
    <source>
        <dbReference type="ARBA" id="ARBA00023157"/>
    </source>
</evidence>
<keyword evidence="8 14" id="KW-0949">S-adenosyl-L-methionine</keyword>
<dbReference type="InterPro" id="IPR048641">
    <property type="entry name" value="RlmN_N"/>
</dbReference>
<dbReference type="Pfam" id="PF04055">
    <property type="entry name" value="Radical_SAM"/>
    <property type="match status" value="1"/>
</dbReference>
<dbReference type="PANTHER" id="PTHR30544">
    <property type="entry name" value="23S RRNA METHYLTRANSFERASE"/>
    <property type="match status" value="1"/>
</dbReference>
<evidence type="ECO:0000259" key="16">
    <source>
        <dbReference type="PROSITE" id="PS51918"/>
    </source>
</evidence>
<evidence type="ECO:0000256" key="11">
    <source>
        <dbReference type="ARBA" id="ARBA00023004"/>
    </source>
</evidence>
<evidence type="ECO:0000256" key="4">
    <source>
        <dbReference type="ARBA" id="ARBA00022490"/>
    </source>
</evidence>
<dbReference type="CDD" id="cd01335">
    <property type="entry name" value="Radical_SAM"/>
    <property type="match status" value="1"/>
</dbReference>
<feature type="binding site" evidence="14">
    <location>
        <position position="377"/>
    </location>
    <ligand>
        <name>S-adenosyl-L-methionine</name>
        <dbReference type="ChEBI" id="CHEBI:59789"/>
    </ligand>
</feature>
<evidence type="ECO:0000256" key="6">
    <source>
        <dbReference type="ARBA" id="ARBA00022603"/>
    </source>
</evidence>
<dbReference type="GO" id="GO:0046872">
    <property type="term" value="F:metal ion binding"/>
    <property type="evidence" value="ECO:0007669"/>
    <property type="project" value="UniProtKB-KW"/>
</dbReference>
<dbReference type="GO" id="GO:0070475">
    <property type="term" value="P:rRNA base methylation"/>
    <property type="evidence" value="ECO:0007669"/>
    <property type="project" value="UniProtKB-UniRule"/>
</dbReference>
<dbReference type="eggNOG" id="COG0820">
    <property type="taxonomic scope" value="Bacteria"/>
</dbReference>
<dbReference type="Pfam" id="PF21016">
    <property type="entry name" value="RlmN_N"/>
    <property type="match status" value="1"/>
</dbReference>
<keyword evidence="13 14" id="KW-1015">Disulfide bond</keyword>
<name>E7RVP9_9BURK</name>
<comment type="caution">
    <text evidence="17">The sequence shown here is derived from an EMBL/GenBank/DDBJ whole genome shotgun (WGS) entry which is preliminary data.</text>
</comment>
<keyword evidence="12 14" id="KW-0411">Iron-sulfur</keyword>
<keyword evidence="3 14" id="KW-0004">4Fe-4S</keyword>
<dbReference type="GO" id="GO:0000049">
    <property type="term" value="F:tRNA binding"/>
    <property type="evidence" value="ECO:0007669"/>
    <property type="project" value="UniProtKB-UniRule"/>
</dbReference>
<dbReference type="GO" id="GO:0002935">
    <property type="term" value="F:tRNA (adenine(37)-C2)-methyltransferase activity"/>
    <property type="evidence" value="ECO:0007669"/>
    <property type="project" value="UniProtKB-UniRule"/>
</dbReference>
<evidence type="ECO:0000256" key="14">
    <source>
        <dbReference type="HAMAP-Rule" id="MF_01849"/>
    </source>
</evidence>
<dbReference type="FunFam" id="3.20.20.70:FF:000008">
    <property type="entry name" value="Dual-specificity RNA methyltransferase RlmN"/>
    <property type="match status" value="1"/>
</dbReference>
<comment type="function">
    <text evidence="14">Specifically methylates position 2 of adenine 2503 in 23S rRNA and position 2 of adenine 37 in tRNAs. m2A2503 modification seems to play a crucial role in the proofreading step occurring at the peptidyl transferase center and thus would serve to optimize ribosomal fidelity.</text>
</comment>
<feature type="binding site" evidence="14">
    <location>
        <position position="176"/>
    </location>
    <ligand>
        <name>[4Fe-4S] cluster</name>
        <dbReference type="ChEBI" id="CHEBI:49883"/>
        <note>4Fe-4S-S-AdoMet</note>
    </ligand>
</feature>
<organism evidence="17 18">
    <name type="scientific">Lautropia mirabilis ATCC 51599</name>
    <dbReference type="NCBI Taxonomy" id="887898"/>
    <lineage>
        <taxon>Bacteria</taxon>
        <taxon>Pseudomonadati</taxon>
        <taxon>Pseudomonadota</taxon>
        <taxon>Betaproteobacteria</taxon>
        <taxon>Burkholderiales</taxon>
        <taxon>Burkholderiaceae</taxon>
        <taxon>Lautropia</taxon>
    </lineage>
</organism>
<dbReference type="FunFam" id="1.10.150.530:FF:000003">
    <property type="entry name" value="Dual-specificity RNA methyltransferase RlmN"/>
    <property type="match status" value="1"/>
</dbReference>
<feature type="active site" description="S-methylcysteine intermediate" evidence="14">
    <location>
        <position position="420"/>
    </location>
</feature>
<accession>E7RVP9</accession>
<comment type="cofactor">
    <cofactor evidence="14">
        <name>[4Fe-4S] cluster</name>
        <dbReference type="ChEBI" id="CHEBI:49883"/>
    </cofactor>
    <text evidence="14">Binds 1 [4Fe-4S] cluster. The cluster is coordinated with 3 cysteines and an exchangeable S-adenosyl-L-methionine.</text>
</comment>
<comment type="catalytic activity">
    <reaction evidence="14">
        <text>adenosine(37) in tRNA + 2 reduced [2Fe-2S]-[ferredoxin] + 2 S-adenosyl-L-methionine = 2-methyladenosine(37) in tRNA + 5'-deoxyadenosine + L-methionine + 2 oxidized [2Fe-2S]-[ferredoxin] + S-adenosyl-L-homocysteine</text>
        <dbReference type="Rhea" id="RHEA:43332"/>
        <dbReference type="Rhea" id="RHEA-COMP:10000"/>
        <dbReference type="Rhea" id="RHEA-COMP:10001"/>
        <dbReference type="Rhea" id="RHEA-COMP:10162"/>
        <dbReference type="Rhea" id="RHEA-COMP:10485"/>
        <dbReference type="ChEBI" id="CHEBI:17319"/>
        <dbReference type="ChEBI" id="CHEBI:33737"/>
        <dbReference type="ChEBI" id="CHEBI:33738"/>
        <dbReference type="ChEBI" id="CHEBI:57844"/>
        <dbReference type="ChEBI" id="CHEBI:57856"/>
        <dbReference type="ChEBI" id="CHEBI:59789"/>
        <dbReference type="ChEBI" id="CHEBI:74411"/>
        <dbReference type="ChEBI" id="CHEBI:74497"/>
        <dbReference type="EC" id="2.1.1.192"/>
    </reaction>
</comment>
<dbReference type="SUPFAM" id="SSF102114">
    <property type="entry name" value="Radical SAM enzymes"/>
    <property type="match status" value="1"/>
</dbReference>
<comment type="similarity">
    <text evidence="2 14">Belongs to the radical SAM superfamily. RlmN family.</text>
</comment>
<dbReference type="GO" id="GO:0030488">
    <property type="term" value="P:tRNA methylation"/>
    <property type="evidence" value="ECO:0007669"/>
    <property type="project" value="UniProtKB-UniRule"/>
</dbReference>
<keyword evidence="18" id="KW-1185">Reference proteome</keyword>
<evidence type="ECO:0000256" key="1">
    <source>
        <dbReference type="ARBA" id="ARBA00004496"/>
    </source>
</evidence>
<feature type="binding site" evidence="14">
    <location>
        <position position="179"/>
    </location>
    <ligand>
        <name>[4Fe-4S] cluster</name>
        <dbReference type="ChEBI" id="CHEBI:49883"/>
        <note>4Fe-4S-S-AdoMet</note>
    </ligand>
</feature>
<feature type="binding site" evidence="14">
    <location>
        <begin position="300"/>
        <end position="302"/>
    </location>
    <ligand>
        <name>S-adenosyl-L-methionine</name>
        <dbReference type="ChEBI" id="CHEBI:59789"/>
    </ligand>
</feature>
<evidence type="ECO:0000313" key="18">
    <source>
        <dbReference type="Proteomes" id="UP000011021"/>
    </source>
</evidence>
<feature type="active site" description="Proton acceptor" evidence="14">
    <location>
        <position position="152"/>
    </location>
</feature>
<evidence type="ECO:0000256" key="9">
    <source>
        <dbReference type="ARBA" id="ARBA00022694"/>
    </source>
</evidence>
<proteinExistence type="inferred from homology"/>
<evidence type="ECO:0000256" key="3">
    <source>
        <dbReference type="ARBA" id="ARBA00022485"/>
    </source>
</evidence>
<reference evidence="17 18" key="1">
    <citation type="submission" date="2010-12" db="EMBL/GenBank/DDBJ databases">
        <authorList>
            <person name="Muzny D."/>
            <person name="Qin X."/>
            <person name="Deng J."/>
            <person name="Jiang H."/>
            <person name="Liu Y."/>
            <person name="Qu J."/>
            <person name="Song X.-Z."/>
            <person name="Zhang L."/>
            <person name="Thornton R."/>
            <person name="Coyle M."/>
            <person name="Francisco L."/>
            <person name="Jackson L."/>
            <person name="Javaid M."/>
            <person name="Korchina V."/>
            <person name="Kovar C."/>
            <person name="Mata R."/>
            <person name="Mathew T."/>
            <person name="Ngo R."/>
            <person name="Nguyen L."/>
            <person name="Nguyen N."/>
            <person name="Okwuonu G."/>
            <person name="Ongeri F."/>
            <person name="Pham C."/>
            <person name="Simmons D."/>
            <person name="Wilczek-Boney K."/>
            <person name="Hale W."/>
            <person name="Jakkamsetti A."/>
            <person name="Pham P."/>
            <person name="Ruth R."/>
            <person name="San Lucas F."/>
            <person name="Warren J."/>
            <person name="Zhang J."/>
            <person name="Zhao Z."/>
            <person name="Zhou C."/>
            <person name="Zhu D."/>
            <person name="Lee S."/>
            <person name="Bess C."/>
            <person name="Blankenburg K."/>
            <person name="Forbes L."/>
            <person name="Fu Q."/>
            <person name="Gubbala S."/>
            <person name="Hirani K."/>
            <person name="Jayaseelan J.C."/>
            <person name="Lara F."/>
            <person name="Munidasa M."/>
            <person name="Palculict T."/>
            <person name="Patil S."/>
            <person name="Pu L.-L."/>
            <person name="Saada N."/>
            <person name="Tang L."/>
            <person name="Weissenberger G."/>
            <person name="Zhu Y."/>
            <person name="Hemphill L."/>
            <person name="Shang Y."/>
            <person name="Youmans B."/>
            <person name="Ayvaz T."/>
            <person name="Ross M."/>
            <person name="Santibanez J."/>
            <person name="Aqrawi P."/>
            <person name="Gross S."/>
            <person name="Joshi V."/>
            <person name="Fowler G."/>
            <person name="Nazareth L."/>
            <person name="Reid J."/>
            <person name="Worley K."/>
            <person name="Petrosino J."/>
            <person name="Highlander S."/>
            <person name="Gibbs R."/>
        </authorList>
    </citation>
    <scope>NUCLEOTIDE SEQUENCE [LARGE SCALE GENOMIC DNA]</scope>
    <source>
        <strain evidence="17 18">ATCC 51599</strain>
    </source>
</reference>
<evidence type="ECO:0000256" key="5">
    <source>
        <dbReference type="ARBA" id="ARBA00022552"/>
    </source>
</evidence>
<dbReference type="GO" id="GO:0070040">
    <property type="term" value="F:rRNA (adenine(2503)-C2-)-methyltransferase activity"/>
    <property type="evidence" value="ECO:0007669"/>
    <property type="project" value="UniProtKB-UniRule"/>
</dbReference>
<dbReference type="InterPro" id="IPR058240">
    <property type="entry name" value="rSAM_sf"/>
</dbReference>
<feature type="region of interest" description="Disordered" evidence="15">
    <location>
        <begin position="440"/>
        <end position="460"/>
    </location>
</feature>
<feature type="compositionally biased region" description="Gly residues" evidence="15">
    <location>
        <begin position="449"/>
        <end position="460"/>
    </location>
</feature>
<dbReference type="PROSITE" id="PS51918">
    <property type="entry name" value="RADICAL_SAM"/>
    <property type="match status" value="1"/>
</dbReference>
<feature type="domain" description="Radical SAM core" evidence="16">
    <location>
        <begin position="158"/>
        <end position="415"/>
    </location>
</feature>
<evidence type="ECO:0000256" key="7">
    <source>
        <dbReference type="ARBA" id="ARBA00022679"/>
    </source>
</evidence>
<dbReference type="GO" id="GO:0051539">
    <property type="term" value="F:4 iron, 4 sulfur cluster binding"/>
    <property type="evidence" value="ECO:0007669"/>
    <property type="project" value="UniProtKB-UniRule"/>
</dbReference>
<dbReference type="EMBL" id="AEQP01000003">
    <property type="protein sequence ID" value="EFV95382.1"/>
    <property type="molecule type" value="Genomic_DNA"/>
</dbReference>
<comment type="subcellular location">
    <subcellularLocation>
        <location evidence="1 14">Cytoplasm</location>
    </subcellularLocation>
</comment>
<comment type="miscellaneous">
    <text evidence="14">Reaction proceeds by a ping-pong mechanism involving intermediate methylation of a conserved cysteine residue.</text>
</comment>
<feature type="binding site" evidence="14">
    <location>
        <position position="172"/>
    </location>
    <ligand>
        <name>[4Fe-4S] cluster</name>
        <dbReference type="ChEBI" id="CHEBI:49883"/>
        <note>4Fe-4S-S-AdoMet</note>
    </ligand>
</feature>
<dbReference type="SFLD" id="SFLDG01062">
    <property type="entry name" value="methyltransferase_(Class_A)"/>
    <property type="match status" value="1"/>
</dbReference>
<dbReference type="STRING" id="887898.HMPREF0551_0870"/>
<sequence length="460" mass="49651">MQAPLAQRETRPEPASAFLDPSASPQGGQEGGTPVQPAVTVAPGEGTTAPAAPTSAARAPAGPVNLLGLDRQGFLDFCGGMGEKPFRAHQLMRWVHQRGVADWSAMTDLARSFRERLQDKALIQAPSVLKDHTAPDATRKWLFDVGAGNAVEAVFIPEARRGTLCVSSQAGCAVNCSFCSTGKQGFSRNLNTAEILGQIWLANQLLRQPGAQPRWGGADDMAQLDEDVDDAGALRPISNIVFMGMGEPLLNYNALLPALRALLDDHGYGLSRRRVTVSTSGVVPLIDRLSEDCPVALAVSLHASNDTLRDQLVPLNRKYPLKELLAACQRYLKVAPRDFITFEYVMLKDINDSVAHARELAALVADVPCKFNLIPFNPFPNSGLSRSSDRTIRQFGDVLLRAGIVTTVRRTRGDEIDAACGQLAGEVVDRTRLRERTVQFHRPAARQGGRPGGNGQPARA</sequence>
<dbReference type="InterPro" id="IPR007197">
    <property type="entry name" value="rSAM"/>
</dbReference>
<keyword evidence="7 14" id="KW-0808">Transferase</keyword>
<dbReference type="InterPro" id="IPR013785">
    <property type="entry name" value="Aldolase_TIM"/>
</dbReference>
<feature type="compositionally biased region" description="Low complexity" evidence="15">
    <location>
        <begin position="42"/>
        <end position="58"/>
    </location>
</feature>
<evidence type="ECO:0000313" key="17">
    <source>
        <dbReference type="EMBL" id="EFV95382.1"/>
    </source>
</evidence>
<dbReference type="SFLD" id="SFLDF00275">
    <property type="entry name" value="adenosine_C2_methyltransferase"/>
    <property type="match status" value="1"/>
</dbReference>
<keyword evidence="9 14" id="KW-0819">tRNA processing</keyword>
<dbReference type="HOGENOM" id="CLU_029101_0_0_4"/>
<keyword evidence="6 14" id="KW-0489">Methyltransferase</keyword>
<evidence type="ECO:0000256" key="12">
    <source>
        <dbReference type="ARBA" id="ARBA00023014"/>
    </source>
</evidence>
<dbReference type="Gene3D" id="1.10.150.530">
    <property type="match status" value="1"/>
</dbReference>
<dbReference type="AlphaFoldDB" id="E7RVP9"/>
<dbReference type="PANTHER" id="PTHR30544:SF5">
    <property type="entry name" value="RADICAL SAM CORE DOMAIN-CONTAINING PROTEIN"/>
    <property type="match status" value="1"/>
</dbReference>
<evidence type="ECO:0000256" key="15">
    <source>
        <dbReference type="SAM" id="MobiDB-lite"/>
    </source>
</evidence>
<dbReference type="Proteomes" id="UP000011021">
    <property type="component" value="Unassembled WGS sequence"/>
</dbReference>
<evidence type="ECO:0000256" key="10">
    <source>
        <dbReference type="ARBA" id="ARBA00022723"/>
    </source>
</evidence>
<dbReference type="InterPro" id="IPR004383">
    <property type="entry name" value="rRNA_lsu_MTrfase_RlmN/Cfr"/>
</dbReference>
<dbReference type="InterPro" id="IPR027492">
    <property type="entry name" value="RNA_MTrfase_RlmN"/>
</dbReference>
<evidence type="ECO:0000256" key="8">
    <source>
        <dbReference type="ARBA" id="ARBA00022691"/>
    </source>
</evidence>
<evidence type="ECO:0000256" key="2">
    <source>
        <dbReference type="ARBA" id="ARBA00007544"/>
    </source>
</evidence>
<keyword evidence="10 14" id="KW-0479">Metal-binding</keyword>
<dbReference type="EC" id="2.1.1.192" evidence="14"/>
<dbReference type="InterPro" id="IPR040072">
    <property type="entry name" value="Methyltransferase_A"/>
</dbReference>
<comment type="catalytic activity">
    <reaction evidence="14">
        <text>adenosine(2503) in 23S rRNA + 2 reduced [2Fe-2S]-[ferredoxin] + 2 S-adenosyl-L-methionine = 2-methyladenosine(2503) in 23S rRNA + 5'-deoxyadenosine + L-methionine + 2 oxidized [2Fe-2S]-[ferredoxin] + S-adenosyl-L-homocysteine</text>
        <dbReference type="Rhea" id="RHEA:42916"/>
        <dbReference type="Rhea" id="RHEA-COMP:10000"/>
        <dbReference type="Rhea" id="RHEA-COMP:10001"/>
        <dbReference type="Rhea" id="RHEA-COMP:10152"/>
        <dbReference type="Rhea" id="RHEA-COMP:10282"/>
        <dbReference type="ChEBI" id="CHEBI:17319"/>
        <dbReference type="ChEBI" id="CHEBI:33737"/>
        <dbReference type="ChEBI" id="CHEBI:33738"/>
        <dbReference type="ChEBI" id="CHEBI:57844"/>
        <dbReference type="ChEBI" id="CHEBI:57856"/>
        <dbReference type="ChEBI" id="CHEBI:59789"/>
        <dbReference type="ChEBI" id="CHEBI:74411"/>
        <dbReference type="ChEBI" id="CHEBI:74497"/>
        <dbReference type="EC" id="2.1.1.192"/>
    </reaction>
</comment>
<dbReference type="HAMAP" id="MF_01849">
    <property type="entry name" value="RNA_methyltr_RlmN"/>
    <property type="match status" value="1"/>
</dbReference>
<dbReference type="NCBIfam" id="TIGR00048">
    <property type="entry name" value="rRNA_mod_RlmN"/>
    <property type="match status" value="1"/>
</dbReference>
<feature type="binding site" evidence="14">
    <location>
        <position position="278"/>
    </location>
    <ligand>
        <name>S-adenosyl-L-methionine</name>
        <dbReference type="ChEBI" id="CHEBI:59789"/>
    </ligand>
</feature>
<keyword evidence="11 14" id="KW-0408">Iron</keyword>
<dbReference type="GO" id="GO:0005737">
    <property type="term" value="C:cytoplasm"/>
    <property type="evidence" value="ECO:0007669"/>
    <property type="project" value="UniProtKB-SubCell"/>
</dbReference>
<feature type="region of interest" description="Disordered" evidence="15">
    <location>
        <begin position="1"/>
        <end position="58"/>
    </location>
</feature>
<gene>
    <name evidence="14 17" type="primary">rlmN</name>
    <name evidence="17" type="ORF">HMPREF0551_0870</name>
</gene>
<protein>
    <recommendedName>
        <fullName evidence="14">Dual-specificity RNA methyltransferase RlmN</fullName>
        <ecNumber evidence="14">2.1.1.192</ecNumber>
    </recommendedName>
    <alternativeName>
        <fullName evidence="14">23S rRNA (adenine(2503)-C(2))-methyltransferase</fullName>
    </alternativeName>
    <alternativeName>
        <fullName evidence="14">23S rRNA m2A2503 methyltransferase</fullName>
    </alternativeName>
    <alternativeName>
        <fullName evidence="14">Ribosomal RNA large subunit methyltransferase N</fullName>
    </alternativeName>
    <alternativeName>
        <fullName evidence="14">tRNA (adenine(37)-C(2))-methyltransferase</fullName>
    </alternativeName>
    <alternativeName>
        <fullName evidence="14">tRNA m2A37 methyltransferase</fullName>
    </alternativeName>
</protein>
<dbReference type="Gene3D" id="3.20.20.70">
    <property type="entry name" value="Aldolase class I"/>
    <property type="match status" value="1"/>
</dbReference>
<comment type="caution">
    <text evidence="14">Lacks conserved residue(s) required for the propagation of feature annotation.</text>
</comment>
<keyword evidence="4 14" id="KW-0963">Cytoplasm</keyword>
<keyword evidence="5 14" id="KW-0698">rRNA processing</keyword>
<feature type="binding site" evidence="14">
    <location>
        <begin position="246"/>
        <end position="247"/>
    </location>
    <ligand>
        <name>S-adenosyl-L-methionine</name>
        <dbReference type="ChEBI" id="CHEBI:59789"/>
    </ligand>
</feature>